<feature type="compositionally biased region" description="Low complexity" evidence="4">
    <location>
        <begin position="882"/>
        <end position="901"/>
    </location>
</feature>
<feature type="compositionally biased region" description="Pro residues" evidence="4">
    <location>
        <begin position="1231"/>
        <end position="1250"/>
    </location>
</feature>
<keyword evidence="6" id="KW-1185">Reference proteome</keyword>
<sequence length="1415" mass="146295">MRSHLAVVEALLESGGPILLLSKDILGCTPVHLAAVQNQVTLILKLVEALLKDEGGKTPLHEIARRRCMQDFMGFLHLGWDTATSEDLEDGDLSQLSPAWEEAAKQLDLSRPGLAAVRKIMGWSPLHLAAMDGQVALIEKLVQDFGCSITARSANSWTPLHYAAAHNQVEAIKLLVRLGCEATVQDNVASTPLHVAAGEGHLDAIATLVSLGSPPDVKDRDGCTPLYCAAAWNRAEAVRRLDALGCPSWARSEEGRTAVHVAAEQGWTDLIELLVRHFKNKVDVRDTYQFTPLHSAANGGHVRTIQKLIQFSHDIDVKDYLGRTPLHYAAMHGRVAAVEVLVKAGAALNEKDVRGGYSPLHLSADAGQCEAITRLVQLGAPLETRSTKGWTPLALATLKGPTNVDAIGVMVELGAKDGSTPLHYAAAFGQSSVIETLVNAGCPVDATDDAQNTPLHLAAGCGFIDTVEKLVSLGADLNARDVTSCTPLQNAAHGTYSALAAMPPPNQPGVNGTVGRAGSAAASLLPAAGTVAGARGAAATGNGALTSAQAAAQMALCNGGTGHLNGLMPVRTGLAWATLGSALCGPVEADMESRAGDWRSLGLMQLLRRASKRRNTTSASGYGLDLAIARLTNAGSGVRGEPCIDRATAESSLEALLRRTEALQLSSMEADRARLIAVAERLVQLGAAVGSRDAEGRTALHLAAGCGDKAMVLKLVALGTDINCRDSVGGTPMHHAAMANKKEMMFLLARLGCDWRARAEGIDGATAAFVLCGQHGKTTRQQKLVEAKLKRVYAEGVAERAAHQGLPGQLALEDAELAGHDASDDGDDEASAARADANMAALLAEMDLECDGSKAAPCPKKRKKKKKSGKAKPDEDGGSVTAESEAPDAAAEAAAEDAGSPHAHDASAADQPGPPASTAQSGAGGSEAHRKAPASPEQTAGAKSERAAAGQPAKGKAADKAGKRGELDERAKAPTENGHHRAPEADARPKDDGERPSDAEAMTGESQQQGEVRCRLDAAIAQTLQVLELGSAASGSQMSAALDELAGGIGMATEVGVSAKYAKKVLKRLQRQLEIALDPSQPQLSITAAADLGTSKPAPEKPRESQREQEHKAEKPAVAPPQPPCVPRSRTPGAAGPQQPARGAFLGQQLPSNGPAWGGAAAQAARHAPDAAGKGPRPPSSRSPAPNGPPPFVSAPPPPPPKLIQREHSWEQPPPPVLLQVPGPSLMQNRQPPPPPPPVQPQPPPPPGPPRRSTEYAQQGPMRQGSLGRRSLDAAGSLAAAADAAGAFHGNGTPRAAVDLGSGSSLFAHPVFPAASIESIGSGASGNSTPHSARAAGSLAFGGKPRDSAVGSFGSTGFGPFASALPVPEASGALDRMAQQPRRDDLQPAPLQLTQSHFGPTVSANGPQGGWGQWG</sequence>
<evidence type="ECO:0000313" key="6">
    <source>
        <dbReference type="Proteomes" id="UP001491310"/>
    </source>
</evidence>
<dbReference type="InterPro" id="IPR036770">
    <property type="entry name" value="Ankyrin_rpt-contain_sf"/>
</dbReference>
<accession>A0ABR2YSU5</accession>
<proteinExistence type="predicted"/>
<feature type="repeat" description="ANK" evidence="3">
    <location>
        <begin position="155"/>
        <end position="187"/>
    </location>
</feature>
<keyword evidence="1" id="KW-0677">Repeat</keyword>
<feature type="repeat" description="ANK" evidence="3">
    <location>
        <begin position="254"/>
        <end position="277"/>
    </location>
</feature>
<feature type="region of interest" description="Disordered" evidence="4">
    <location>
        <begin position="1396"/>
        <end position="1415"/>
    </location>
</feature>
<dbReference type="SUPFAM" id="SSF48403">
    <property type="entry name" value="Ankyrin repeat"/>
    <property type="match status" value="3"/>
</dbReference>
<feature type="repeat" description="ANK" evidence="3">
    <location>
        <begin position="121"/>
        <end position="154"/>
    </location>
</feature>
<protein>
    <recommendedName>
        <fullName evidence="7">Ankyrin</fullName>
    </recommendedName>
</protein>
<organism evidence="5 6">
    <name type="scientific">Coccomyxa subellipsoidea</name>
    <dbReference type="NCBI Taxonomy" id="248742"/>
    <lineage>
        <taxon>Eukaryota</taxon>
        <taxon>Viridiplantae</taxon>
        <taxon>Chlorophyta</taxon>
        <taxon>core chlorophytes</taxon>
        <taxon>Trebouxiophyceae</taxon>
        <taxon>Trebouxiophyceae incertae sedis</taxon>
        <taxon>Coccomyxaceae</taxon>
        <taxon>Coccomyxa</taxon>
    </lineage>
</organism>
<feature type="repeat" description="ANK" evidence="3">
    <location>
        <begin position="188"/>
        <end position="220"/>
    </location>
</feature>
<evidence type="ECO:0000256" key="3">
    <source>
        <dbReference type="PROSITE-ProRule" id="PRU00023"/>
    </source>
</evidence>
<dbReference type="EMBL" id="JALJOT010000006">
    <property type="protein sequence ID" value="KAK9909666.1"/>
    <property type="molecule type" value="Genomic_DNA"/>
</dbReference>
<feature type="repeat" description="ANK" evidence="3">
    <location>
        <begin position="695"/>
        <end position="727"/>
    </location>
</feature>
<dbReference type="PANTHER" id="PTHR24198">
    <property type="entry name" value="ANKYRIN REPEAT AND PROTEIN KINASE DOMAIN-CONTAINING PROTEIN"/>
    <property type="match status" value="1"/>
</dbReference>
<dbReference type="InterPro" id="IPR002110">
    <property type="entry name" value="Ankyrin_rpt"/>
</dbReference>
<dbReference type="PRINTS" id="PR01415">
    <property type="entry name" value="ANKYRIN"/>
</dbReference>
<dbReference type="Proteomes" id="UP001491310">
    <property type="component" value="Unassembled WGS sequence"/>
</dbReference>
<dbReference type="Pfam" id="PF12796">
    <property type="entry name" value="Ank_2"/>
    <property type="match status" value="4"/>
</dbReference>
<feature type="compositionally biased region" description="Pro residues" evidence="4">
    <location>
        <begin position="1176"/>
        <end position="1202"/>
    </location>
</feature>
<comment type="caution">
    <text evidence="5">The sequence shown here is derived from an EMBL/GenBank/DDBJ whole genome shotgun (WGS) entry which is preliminary data.</text>
</comment>
<evidence type="ECO:0000256" key="2">
    <source>
        <dbReference type="ARBA" id="ARBA00023043"/>
    </source>
</evidence>
<feature type="compositionally biased region" description="Low complexity" evidence="4">
    <location>
        <begin position="1154"/>
        <end position="1175"/>
    </location>
</feature>
<feature type="region of interest" description="Disordered" evidence="4">
    <location>
        <begin position="1075"/>
        <end position="1268"/>
    </location>
</feature>
<evidence type="ECO:0000256" key="4">
    <source>
        <dbReference type="SAM" id="MobiDB-lite"/>
    </source>
</evidence>
<evidence type="ECO:0000256" key="1">
    <source>
        <dbReference type="ARBA" id="ARBA00022737"/>
    </source>
</evidence>
<dbReference type="Pfam" id="PF13637">
    <property type="entry name" value="Ank_4"/>
    <property type="match status" value="1"/>
</dbReference>
<dbReference type="PROSITE" id="PS50088">
    <property type="entry name" value="ANK_REPEAT"/>
    <property type="match status" value="10"/>
</dbReference>
<keyword evidence="2 3" id="KW-0040">ANK repeat</keyword>
<evidence type="ECO:0008006" key="7">
    <source>
        <dbReference type="Google" id="ProtNLM"/>
    </source>
</evidence>
<feature type="compositionally biased region" description="Polar residues" evidence="4">
    <location>
        <begin position="1396"/>
        <end position="1406"/>
    </location>
</feature>
<feature type="repeat" description="ANK" evidence="3">
    <location>
        <begin position="288"/>
        <end position="320"/>
    </location>
</feature>
<feature type="compositionally biased region" description="Basic residues" evidence="4">
    <location>
        <begin position="859"/>
        <end position="870"/>
    </location>
</feature>
<feature type="repeat" description="ANK" evidence="3">
    <location>
        <begin position="417"/>
        <end position="449"/>
    </location>
</feature>
<evidence type="ECO:0000313" key="5">
    <source>
        <dbReference type="EMBL" id="KAK9909666.1"/>
    </source>
</evidence>
<dbReference type="SMART" id="SM00248">
    <property type="entry name" value="ANK"/>
    <property type="match status" value="13"/>
</dbReference>
<feature type="compositionally biased region" description="Low complexity" evidence="4">
    <location>
        <begin position="1132"/>
        <end position="1144"/>
    </location>
</feature>
<feature type="compositionally biased region" description="Basic and acidic residues" evidence="4">
    <location>
        <begin position="1098"/>
        <end position="1115"/>
    </location>
</feature>
<feature type="repeat" description="ANK" evidence="3">
    <location>
        <begin position="450"/>
        <end position="482"/>
    </location>
</feature>
<dbReference type="PRINTS" id="PR01217">
    <property type="entry name" value="PRICHEXTENSN"/>
</dbReference>
<dbReference type="Gene3D" id="1.25.40.20">
    <property type="entry name" value="Ankyrin repeat-containing domain"/>
    <property type="match status" value="6"/>
</dbReference>
<feature type="region of interest" description="Disordered" evidence="4">
    <location>
        <begin position="852"/>
        <end position="1011"/>
    </location>
</feature>
<feature type="repeat" description="ANK" evidence="3">
    <location>
        <begin position="355"/>
        <end position="387"/>
    </location>
</feature>
<dbReference type="PROSITE" id="PS50297">
    <property type="entry name" value="ANK_REP_REGION"/>
    <property type="match status" value="10"/>
</dbReference>
<dbReference type="PANTHER" id="PTHR24198:SF165">
    <property type="entry name" value="ANKYRIN REPEAT-CONTAINING PROTEIN-RELATED"/>
    <property type="match status" value="1"/>
</dbReference>
<reference evidence="5 6" key="1">
    <citation type="journal article" date="2024" name="Nat. Commun.">
        <title>Phylogenomics reveals the evolutionary origins of lichenization in chlorophyte algae.</title>
        <authorList>
            <person name="Puginier C."/>
            <person name="Libourel C."/>
            <person name="Otte J."/>
            <person name="Skaloud P."/>
            <person name="Haon M."/>
            <person name="Grisel S."/>
            <person name="Petersen M."/>
            <person name="Berrin J.G."/>
            <person name="Delaux P.M."/>
            <person name="Dal Grande F."/>
            <person name="Keller J."/>
        </authorList>
    </citation>
    <scope>NUCLEOTIDE SEQUENCE [LARGE SCALE GENOMIC DNA]</scope>
    <source>
        <strain evidence="5 6">SAG 216-7</strain>
    </source>
</reference>
<feature type="repeat" description="ANK" evidence="3">
    <location>
        <begin position="321"/>
        <end position="353"/>
    </location>
</feature>
<name>A0ABR2YSU5_9CHLO</name>
<gene>
    <name evidence="5" type="ORF">WJX75_005847</name>
</gene>
<feature type="compositionally biased region" description="Basic and acidic residues" evidence="4">
    <location>
        <begin position="956"/>
        <end position="998"/>
    </location>
</feature>